<evidence type="ECO:0000259" key="5">
    <source>
        <dbReference type="PROSITE" id="PS51063"/>
    </source>
</evidence>
<dbReference type="RefSeq" id="WP_072968268.1">
    <property type="nucleotide sequence ID" value="NZ_FRAJ01000019.1"/>
</dbReference>
<organism evidence="6 7">
    <name type="scientific">Caminicella sporogenes DSM 14501</name>
    <dbReference type="NCBI Taxonomy" id="1121266"/>
    <lineage>
        <taxon>Bacteria</taxon>
        <taxon>Bacillati</taxon>
        <taxon>Bacillota</taxon>
        <taxon>Clostridia</taxon>
        <taxon>Peptostreptococcales</taxon>
        <taxon>Caminicellaceae</taxon>
        <taxon>Caminicella</taxon>
    </lineage>
</organism>
<keyword evidence="6" id="KW-0418">Kinase</keyword>
<dbReference type="GO" id="GO:0016301">
    <property type="term" value="F:kinase activity"/>
    <property type="evidence" value="ECO:0007669"/>
    <property type="project" value="UniProtKB-KW"/>
</dbReference>
<evidence type="ECO:0000259" key="4">
    <source>
        <dbReference type="PROSITE" id="PS50042"/>
    </source>
</evidence>
<name>A0A1M6SL53_9FIRM</name>
<dbReference type="PROSITE" id="PS50042">
    <property type="entry name" value="CNMP_BINDING_3"/>
    <property type="match status" value="1"/>
</dbReference>
<dbReference type="InterPro" id="IPR014710">
    <property type="entry name" value="RmlC-like_jellyroll"/>
</dbReference>
<dbReference type="Gene3D" id="2.60.120.10">
    <property type="entry name" value="Jelly Rolls"/>
    <property type="match status" value="1"/>
</dbReference>
<keyword evidence="3" id="KW-0804">Transcription</keyword>
<dbReference type="SUPFAM" id="SSF51206">
    <property type="entry name" value="cAMP-binding domain-like"/>
    <property type="match status" value="1"/>
</dbReference>
<reference evidence="6 7" key="1">
    <citation type="submission" date="2016-11" db="EMBL/GenBank/DDBJ databases">
        <authorList>
            <person name="Jaros S."/>
            <person name="Januszkiewicz K."/>
            <person name="Wedrychowicz H."/>
        </authorList>
    </citation>
    <scope>NUCLEOTIDE SEQUENCE [LARGE SCALE GENOMIC DNA]</scope>
    <source>
        <strain evidence="6 7">DSM 14501</strain>
    </source>
</reference>
<proteinExistence type="predicted"/>
<dbReference type="AlphaFoldDB" id="A0A1M6SL53"/>
<dbReference type="GO" id="GO:0003677">
    <property type="term" value="F:DNA binding"/>
    <property type="evidence" value="ECO:0007669"/>
    <property type="project" value="UniProtKB-KW"/>
</dbReference>
<dbReference type="GO" id="GO:0006355">
    <property type="term" value="P:regulation of DNA-templated transcription"/>
    <property type="evidence" value="ECO:0007669"/>
    <property type="project" value="InterPro"/>
</dbReference>
<evidence type="ECO:0000313" key="7">
    <source>
        <dbReference type="Proteomes" id="UP000184082"/>
    </source>
</evidence>
<feature type="domain" description="Cyclic nucleotide-binding" evidence="4">
    <location>
        <begin position="15"/>
        <end position="115"/>
    </location>
</feature>
<dbReference type="EMBL" id="FRAJ01000019">
    <property type="protein sequence ID" value="SHK45423.1"/>
    <property type="molecule type" value="Genomic_DNA"/>
</dbReference>
<sequence>MKLKYYIPLLKTFDLFKNLTEKDFYTFFNENNHRISNYPKKTLIYLQNEKCNTLDIILEGALLIQNVDENGNILTINIFETGSKIGGNLLFCDQNNYPMNVSSIEDSTLLHIKKDLILSLCQYNYHFLYEFMRDISNKAFMLGNKLKTISMKTIREQIIEFLTYEYFRQNSLKISLNMTKKEWAERLGIHRPSLSRELAKMQKEGLIEYDRNSITIKNKNIITK</sequence>
<dbReference type="SUPFAM" id="SSF46785">
    <property type="entry name" value="Winged helix' DNA-binding domain"/>
    <property type="match status" value="1"/>
</dbReference>
<keyword evidence="1" id="KW-0805">Transcription regulation</keyword>
<evidence type="ECO:0000256" key="1">
    <source>
        <dbReference type="ARBA" id="ARBA00023015"/>
    </source>
</evidence>
<evidence type="ECO:0000256" key="3">
    <source>
        <dbReference type="ARBA" id="ARBA00023163"/>
    </source>
</evidence>
<keyword evidence="2" id="KW-0238">DNA-binding</keyword>
<accession>A0A1M6SL53</accession>
<dbReference type="InterPro" id="IPR036390">
    <property type="entry name" value="WH_DNA-bd_sf"/>
</dbReference>
<keyword evidence="7" id="KW-1185">Reference proteome</keyword>
<dbReference type="InterPro" id="IPR000595">
    <property type="entry name" value="cNMP-bd_dom"/>
</dbReference>
<evidence type="ECO:0000313" key="6">
    <source>
        <dbReference type="EMBL" id="SHK45423.1"/>
    </source>
</evidence>
<dbReference type="STRING" id="1121266.SAMN02745883_02078"/>
<dbReference type="InterPro" id="IPR018490">
    <property type="entry name" value="cNMP-bd_dom_sf"/>
</dbReference>
<feature type="domain" description="HTH crp-type" evidence="5">
    <location>
        <begin position="152"/>
        <end position="220"/>
    </location>
</feature>
<gene>
    <name evidence="6" type="ORF">SAMN02745883_02078</name>
</gene>
<evidence type="ECO:0000256" key="2">
    <source>
        <dbReference type="ARBA" id="ARBA00023125"/>
    </source>
</evidence>
<protein>
    <submittedName>
        <fullName evidence="6">cAMP-binding domain of CRP or a regulatory subunit of cAMP-dependent protein kinases</fullName>
    </submittedName>
</protein>
<dbReference type="InterPro" id="IPR012318">
    <property type="entry name" value="HTH_CRP"/>
</dbReference>
<dbReference type="Proteomes" id="UP000184082">
    <property type="component" value="Unassembled WGS sequence"/>
</dbReference>
<dbReference type="PROSITE" id="PS51063">
    <property type="entry name" value="HTH_CRP_2"/>
    <property type="match status" value="1"/>
</dbReference>
<dbReference type="Pfam" id="PF00027">
    <property type="entry name" value="cNMP_binding"/>
    <property type="match status" value="1"/>
</dbReference>
<keyword evidence="6" id="KW-0808">Transferase</keyword>
<dbReference type="SMART" id="SM00419">
    <property type="entry name" value="HTH_CRP"/>
    <property type="match status" value="1"/>
</dbReference>
<dbReference type="CDD" id="cd00038">
    <property type="entry name" value="CAP_ED"/>
    <property type="match status" value="1"/>
</dbReference>
<dbReference type="Pfam" id="PF13545">
    <property type="entry name" value="HTH_Crp_2"/>
    <property type="match status" value="1"/>
</dbReference>